<dbReference type="SMART" id="SM00702">
    <property type="entry name" value="P4Hc"/>
    <property type="match status" value="1"/>
</dbReference>
<dbReference type="InterPro" id="IPR059068">
    <property type="entry name" value="TPR_P4H"/>
</dbReference>
<keyword evidence="11" id="KW-0408">Iron</keyword>
<keyword evidence="16" id="KW-1185">Reference proteome</keyword>
<dbReference type="Pfam" id="PF08336">
    <property type="entry name" value="P4Ha_N"/>
    <property type="match status" value="1"/>
</dbReference>
<dbReference type="InterPro" id="IPR045054">
    <property type="entry name" value="P4HA-like"/>
</dbReference>
<evidence type="ECO:0000256" key="13">
    <source>
        <dbReference type="SAM" id="SignalP"/>
    </source>
</evidence>
<feature type="signal peptide" evidence="13">
    <location>
        <begin position="1"/>
        <end position="25"/>
    </location>
</feature>
<evidence type="ECO:0000256" key="9">
    <source>
        <dbReference type="ARBA" id="ARBA00022964"/>
    </source>
</evidence>
<dbReference type="Gene3D" id="2.60.120.620">
    <property type="entry name" value="q2cbj1_9rhob like domain"/>
    <property type="match status" value="1"/>
</dbReference>
<keyword evidence="7" id="KW-0256">Endoplasmic reticulum</keyword>
<comment type="subcellular location">
    <subcellularLocation>
        <location evidence="3">Endoplasmic reticulum lumen</location>
    </subcellularLocation>
</comment>
<sequence>MCFYKMVFSTFLTVWVFITAKGIHGEIFTSLSQLKGLVRLEGALSKTLDNYLEQQSEAPDIIRKFADHVRMESQIAKSDIERYVFHPINSFQLVRRFVRHWKELGSYLEKGAPNDLQWELRINRPAFPTYQDFTGSISAILRIQEVYKLSACVVADGKLHAGNNSGRLGADECYELGVVSDSKKNYDDVIEWMREALKRMSAPYEYSGALSKVDVLEYLSWAEYKLGLLDDAIIHTKDILQKDPKNEQAKTNLDYFRAERLKRDLLTEKSPKNEINKKGQFSLTYERLCRGETRKAKERDKLFCYYDNNRPEILLKPVKVEIINLDPNLYLFHDVVTDKEINHVIKLARPKLKRAFVTDTSNGNQMSAEYRISQSAWLEDSDSSIINLISRRIQGITGLSLDPAHSEPLQVANYGIGGHYEPHHDYVQNSDRSLPHGEVGDRIATMLIYLSDVDAGGATVFLDIEEFVHPQKGDAVFWYNLDKNGFPDERTKHAACPVVVGSKWVANKWINERGQEFRRPCLPTS</sequence>
<evidence type="ECO:0000256" key="4">
    <source>
        <dbReference type="ARBA" id="ARBA00006511"/>
    </source>
</evidence>
<evidence type="ECO:0000313" key="15">
    <source>
        <dbReference type="EMBL" id="CAH3038760.1"/>
    </source>
</evidence>
<evidence type="ECO:0000256" key="1">
    <source>
        <dbReference type="ARBA" id="ARBA00001961"/>
    </source>
</evidence>
<dbReference type="SUPFAM" id="SSF48452">
    <property type="entry name" value="TPR-like"/>
    <property type="match status" value="1"/>
</dbReference>
<dbReference type="Gene3D" id="6.10.140.1460">
    <property type="match status" value="1"/>
</dbReference>
<dbReference type="InterPro" id="IPR006620">
    <property type="entry name" value="Pro_4_hyd_alph"/>
</dbReference>
<evidence type="ECO:0000256" key="8">
    <source>
        <dbReference type="ARBA" id="ARBA00022896"/>
    </source>
</evidence>
<evidence type="ECO:0000313" key="16">
    <source>
        <dbReference type="Proteomes" id="UP001159405"/>
    </source>
</evidence>
<keyword evidence="6" id="KW-0479">Metal-binding</keyword>
<dbReference type="PANTHER" id="PTHR10869:SF244">
    <property type="entry name" value="PROLYL 4-HYDROXYLASE SUBUNIT ALPHA-2"/>
    <property type="match status" value="1"/>
</dbReference>
<keyword evidence="12" id="KW-0325">Glycoprotein</keyword>
<evidence type="ECO:0000256" key="12">
    <source>
        <dbReference type="ARBA" id="ARBA00023180"/>
    </source>
</evidence>
<evidence type="ECO:0000256" key="6">
    <source>
        <dbReference type="ARBA" id="ARBA00022723"/>
    </source>
</evidence>
<comment type="function">
    <text evidence="2">Catalyzes the post-translational formation of 4-hydroxyproline in -Xaa-Pro-Gly- sequences in collagens and other proteins.</text>
</comment>
<dbReference type="Proteomes" id="UP001159405">
    <property type="component" value="Unassembled WGS sequence"/>
</dbReference>
<dbReference type="EC" id="1.14.11.2" evidence="5"/>
<comment type="caution">
    <text evidence="15">The sequence shown here is derived from an EMBL/GenBank/DDBJ whole genome shotgun (WGS) entry which is preliminary data.</text>
</comment>
<evidence type="ECO:0000256" key="11">
    <source>
        <dbReference type="ARBA" id="ARBA00023004"/>
    </source>
</evidence>
<feature type="domain" description="Fe2OG dioxygenase" evidence="14">
    <location>
        <begin position="405"/>
        <end position="512"/>
    </location>
</feature>
<evidence type="ECO:0000259" key="14">
    <source>
        <dbReference type="PROSITE" id="PS51471"/>
    </source>
</evidence>
<keyword evidence="10" id="KW-0560">Oxidoreductase</keyword>
<protein>
    <recommendedName>
        <fullName evidence="5">procollagen-proline 4-dioxygenase</fullName>
        <ecNumber evidence="5">1.14.11.2</ecNumber>
    </recommendedName>
</protein>
<organism evidence="15 16">
    <name type="scientific">Porites lobata</name>
    <dbReference type="NCBI Taxonomy" id="104759"/>
    <lineage>
        <taxon>Eukaryota</taxon>
        <taxon>Metazoa</taxon>
        <taxon>Cnidaria</taxon>
        <taxon>Anthozoa</taxon>
        <taxon>Hexacorallia</taxon>
        <taxon>Scleractinia</taxon>
        <taxon>Fungiina</taxon>
        <taxon>Poritidae</taxon>
        <taxon>Porites</taxon>
    </lineage>
</organism>
<evidence type="ECO:0000256" key="3">
    <source>
        <dbReference type="ARBA" id="ARBA00004319"/>
    </source>
</evidence>
<dbReference type="PROSITE" id="PS51471">
    <property type="entry name" value="FE2OG_OXY"/>
    <property type="match status" value="1"/>
</dbReference>
<keyword evidence="9" id="KW-0223">Dioxygenase</keyword>
<keyword evidence="13" id="KW-0732">Signal</keyword>
<dbReference type="InterPro" id="IPR044862">
    <property type="entry name" value="Pro_4_hyd_alph_FE2OG_OXY"/>
</dbReference>
<comment type="similarity">
    <text evidence="4">Belongs to the P4HA family.</text>
</comment>
<keyword evidence="8" id="KW-0847">Vitamin C</keyword>
<dbReference type="Gene3D" id="1.25.40.10">
    <property type="entry name" value="Tetratricopeptide repeat domain"/>
    <property type="match status" value="1"/>
</dbReference>
<reference evidence="15 16" key="1">
    <citation type="submission" date="2022-05" db="EMBL/GenBank/DDBJ databases">
        <authorList>
            <consortium name="Genoscope - CEA"/>
            <person name="William W."/>
        </authorList>
    </citation>
    <scope>NUCLEOTIDE SEQUENCE [LARGE SCALE GENOMIC DNA]</scope>
</reference>
<gene>
    <name evidence="15" type="ORF">PLOB_00039428</name>
</gene>
<dbReference type="EMBL" id="CALNXK010000006">
    <property type="protein sequence ID" value="CAH3038760.1"/>
    <property type="molecule type" value="Genomic_DNA"/>
</dbReference>
<evidence type="ECO:0000256" key="2">
    <source>
        <dbReference type="ARBA" id="ARBA00002035"/>
    </source>
</evidence>
<evidence type="ECO:0000256" key="10">
    <source>
        <dbReference type="ARBA" id="ARBA00023002"/>
    </source>
</evidence>
<accession>A0ABN8N0R5</accession>
<proteinExistence type="inferred from homology"/>
<dbReference type="InterPro" id="IPR013547">
    <property type="entry name" value="P4H_N"/>
</dbReference>
<evidence type="ECO:0000256" key="5">
    <source>
        <dbReference type="ARBA" id="ARBA00012269"/>
    </source>
</evidence>
<dbReference type="Pfam" id="PF13640">
    <property type="entry name" value="2OG-FeII_Oxy_3"/>
    <property type="match status" value="1"/>
</dbReference>
<dbReference type="InterPro" id="IPR011990">
    <property type="entry name" value="TPR-like_helical_dom_sf"/>
</dbReference>
<dbReference type="PANTHER" id="PTHR10869">
    <property type="entry name" value="PROLYL 4-HYDROXYLASE ALPHA SUBUNIT"/>
    <property type="match status" value="1"/>
</dbReference>
<dbReference type="Pfam" id="PF23558">
    <property type="entry name" value="TPR_P4H"/>
    <property type="match status" value="1"/>
</dbReference>
<feature type="chain" id="PRO_5045749433" description="procollagen-proline 4-dioxygenase" evidence="13">
    <location>
        <begin position="26"/>
        <end position="525"/>
    </location>
</feature>
<dbReference type="InterPro" id="IPR005123">
    <property type="entry name" value="Oxoglu/Fe-dep_dioxygenase_dom"/>
</dbReference>
<evidence type="ECO:0000256" key="7">
    <source>
        <dbReference type="ARBA" id="ARBA00022824"/>
    </source>
</evidence>
<name>A0ABN8N0R5_9CNID</name>
<comment type="cofactor">
    <cofactor evidence="1">
        <name>L-ascorbate</name>
        <dbReference type="ChEBI" id="CHEBI:38290"/>
    </cofactor>
</comment>